<organism evidence="1 2">
    <name type="scientific">Niabella digestorum</name>
    <dbReference type="NCBI Taxonomy" id="3117701"/>
    <lineage>
        <taxon>Bacteria</taxon>
        <taxon>Pseudomonadati</taxon>
        <taxon>Bacteroidota</taxon>
        <taxon>Chitinophagia</taxon>
        <taxon>Chitinophagales</taxon>
        <taxon>Chitinophagaceae</taxon>
        <taxon>Niabella</taxon>
    </lineage>
</organism>
<dbReference type="InterPro" id="IPR011463">
    <property type="entry name" value="DUF1569"/>
</dbReference>
<proteinExistence type="predicted"/>
<gene>
    <name evidence="1" type="ORF">V2H41_01225</name>
</gene>
<evidence type="ECO:0000313" key="2">
    <source>
        <dbReference type="Proteomes" id="UP001357452"/>
    </source>
</evidence>
<dbReference type="Pfam" id="PF07606">
    <property type="entry name" value="DUF1569"/>
    <property type="match status" value="1"/>
</dbReference>
<dbReference type="RefSeq" id="WP_330973289.1">
    <property type="nucleotide sequence ID" value="NZ_JAZGLY010000001.1"/>
</dbReference>
<dbReference type="Gene3D" id="1.20.120.450">
    <property type="entry name" value="dinb family like domain"/>
    <property type="match status" value="1"/>
</dbReference>
<sequence>MINIFSEEGVQQFIDRIEKLTPESKPLWGKMSVDQMLAHLNVAYEMVYEPEKHPRRKGLTRWLLKTFVKKLVVGEKPYPRNTRTAPSFIIADRRDFQKEKQRLIENLKRTLELGPAFFDGRESPSFGPLTVQEWNNLYSKHLDHHLQQFGV</sequence>
<reference evidence="1 2" key="1">
    <citation type="submission" date="2024-01" db="EMBL/GenBank/DDBJ databases">
        <title>Niabella digestum sp. nov., isolated from waste digestion system.</title>
        <authorList>
            <person name="Zhang L."/>
        </authorList>
    </citation>
    <scope>NUCLEOTIDE SEQUENCE [LARGE SCALE GENOMIC DNA]</scope>
    <source>
        <strain evidence="1 2">A18</strain>
    </source>
</reference>
<name>A0ABU7RD02_9BACT</name>
<evidence type="ECO:0000313" key="1">
    <source>
        <dbReference type="EMBL" id="MEE6185883.1"/>
    </source>
</evidence>
<comment type="caution">
    <text evidence="1">The sequence shown here is derived from an EMBL/GenBank/DDBJ whole genome shotgun (WGS) entry which is preliminary data.</text>
</comment>
<accession>A0ABU7RD02</accession>
<keyword evidence="2" id="KW-1185">Reference proteome</keyword>
<dbReference type="SUPFAM" id="SSF109854">
    <property type="entry name" value="DinB/YfiT-like putative metalloenzymes"/>
    <property type="match status" value="1"/>
</dbReference>
<dbReference type="EMBL" id="JAZGLY010000001">
    <property type="protein sequence ID" value="MEE6185883.1"/>
    <property type="molecule type" value="Genomic_DNA"/>
</dbReference>
<dbReference type="Proteomes" id="UP001357452">
    <property type="component" value="Unassembled WGS sequence"/>
</dbReference>
<dbReference type="InterPro" id="IPR034660">
    <property type="entry name" value="DinB/YfiT-like"/>
</dbReference>
<protein>
    <submittedName>
        <fullName evidence="1">DUF1569 domain-containing protein</fullName>
    </submittedName>
</protein>